<protein>
    <recommendedName>
        <fullName evidence="4">Sodium:glutamate symporter</fullName>
    </recommendedName>
</protein>
<feature type="transmembrane region" description="Helical" evidence="1">
    <location>
        <begin position="436"/>
        <end position="453"/>
    </location>
</feature>
<evidence type="ECO:0000313" key="3">
    <source>
        <dbReference type="Proteomes" id="UP000754750"/>
    </source>
</evidence>
<dbReference type="GO" id="GO:0016020">
    <property type="term" value="C:membrane"/>
    <property type="evidence" value="ECO:0007669"/>
    <property type="project" value="InterPro"/>
</dbReference>
<dbReference type="PANTHER" id="PTHR36178:SF1">
    <property type="entry name" value="SODIUM_GLUTAMATE SYMPORTER"/>
    <property type="match status" value="1"/>
</dbReference>
<name>A0A928KP87_9FIRM</name>
<dbReference type="InterPro" id="IPR004445">
    <property type="entry name" value="GltS"/>
</dbReference>
<keyword evidence="1" id="KW-0472">Membrane</keyword>
<sequence length="470" mass="50448">MDSKAMTQLLYCFCVLSVLLLAGTFLRGVVPAFRKLFLPASVIGGFLGLLVGPIIWKGGGIPFPDEWISAWAAMPGILIVPVVASVPLGMKFGKKGKGATKATTNVMKIFAIMMIALFAQTILGIGVRQIFDVIQPQLNLYPTFGYELPQGYTGGPGTAGVIGSFYKGLGLPYWQVAQGLTSTTATFGIVGGMILGIISINIAARRGQTAILSKPSDIPIDLAKGFQKDPEKQKSTGNETTFSSSVESLSFHLAIILTGCGLAYVVMGWVKGIPGLSQIPIWAYAIIVMFGVNFVIQKLGLGNLVDDQTKSRISGAFSDYAIVASIASLPVHAVLQYIVPLLVLIVGGYIITYALCVGLSKIFFRDYWFERSMTVLGTSCGVFLTGLMLLKICDPDFKSPVLNDYSIGFSFCSVSSFILLPITVNMMLSYGFGVNMLFQFILLVIAFILLISADRIYKSSEKKNSAAEGA</sequence>
<dbReference type="EMBL" id="SVNY01000001">
    <property type="protein sequence ID" value="MBE6832238.1"/>
    <property type="molecule type" value="Genomic_DNA"/>
</dbReference>
<accession>A0A928KP87</accession>
<dbReference type="PANTHER" id="PTHR36178">
    <property type="entry name" value="SLR0625 PROTEIN"/>
    <property type="match status" value="1"/>
</dbReference>
<comment type="caution">
    <text evidence="2">The sequence shown here is derived from an EMBL/GenBank/DDBJ whole genome shotgun (WGS) entry which is preliminary data.</text>
</comment>
<feature type="transmembrane region" description="Helical" evidence="1">
    <location>
        <begin position="249"/>
        <end position="267"/>
    </location>
</feature>
<feature type="transmembrane region" description="Helical" evidence="1">
    <location>
        <begin position="68"/>
        <end position="88"/>
    </location>
</feature>
<dbReference type="GO" id="GO:0015501">
    <property type="term" value="F:glutamate:sodium symporter activity"/>
    <property type="evidence" value="ECO:0007669"/>
    <property type="project" value="InterPro"/>
</dbReference>
<feature type="transmembrane region" description="Helical" evidence="1">
    <location>
        <begin position="36"/>
        <end position="56"/>
    </location>
</feature>
<feature type="transmembrane region" description="Helical" evidence="1">
    <location>
        <begin position="6"/>
        <end position="29"/>
    </location>
</feature>
<feature type="transmembrane region" description="Helical" evidence="1">
    <location>
        <begin position="279"/>
        <end position="296"/>
    </location>
</feature>
<feature type="transmembrane region" description="Helical" evidence="1">
    <location>
        <begin position="405"/>
        <end position="424"/>
    </location>
</feature>
<dbReference type="GO" id="GO:0015813">
    <property type="term" value="P:L-glutamate transmembrane transport"/>
    <property type="evidence" value="ECO:0007669"/>
    <property type="project" value="InterPro"/>
</dbReference>
<evidence type="ECO:0008006" key="4">
    <source>
        <dbReference type="Google" id="ProtNLM"/>
    </source>
</evidence>
<evidence type="ECO:0000256" key="1">
    <source>
        <dbReference type="SAM" id="Phobius"/>
    </source>
</evidence>
<keyword evidence="1" id="KW-0812">Transmembrane</keyword>
<evidence type="ECO:0000313" key="2">
    <source>
        <dbReference type="EMBL" id="MBE6832238.1"/>
    </source>
</evidence>
<dbReference type="AlphaFoldDB" id="A0A928KP87"/>
<dbReference type="RefSeq" id="WP_326839774.1">
    <property type="nucleotide sequence ID" value="NZ_SVNY01000001.1"/>
</dbReference>
<gene>
    <name evidence="2" type="ORF">E7512_01415</name>
</gene>
<reference evidence="2" key="1">
    <citation type="submission" date="2019-04" db="EMBL/GenBank/DDBJ databases">
        <title>Evolution of Biomass-Degrading Anaerobic Consortia Revealed by Metagenomics.</title>
        <authorList>
            <person name="Peng X."/>
        </authorList>
    </citation>
    <scope>NUCLEOTIDE SEQUENCE</scope>
    <source>
        <strain evidence="2">SIG551</strain>
    </source>
</reference>
<proteinExistence type="predicted"/>
<feature type="transmembrane region" description="Helical" evidence="1">
    <location>
        <begin position="375"/>
        <end position="393"/>
    </location>
</feature>
<keyword evidence="1" id="KW-1133">Transmembrane helix</keyword>
<dbReference type="Proteomes" id="UP000754750">
    <property type="component" value="Unassembled WGS sequence"/>
</dbReference>
<organism evidence="2 3">
    <name type="scientific">Faecalispora sporosphaeroides</name>
    <dbReference type="NCBI Taxonomy" id="1549"/>
    <lineage>
        <taxon>Bacteria</taxon>
        <taxon>Bacillati</taxon>
        <taxon>Bacillota</taxon>
        <taxon>Clostridia</taxon>
        <taxon>Eubacteriales</taxon>
        <taxon>Oscillospiraceae</taxon>
        <taxon>Faecalispora</taxon>
    </lineage>
</organism>
<feature type="transmembrane region" description="Helical" evidence="1">
    <location>
        <begin position="185"/>
        <end position="204"/>
    </location>
</feature>
<feature type="transmembrane region" description="Helical" evidence="1">
    <location>
        <begin position="341"/>
        <end position="363"/>
    </location>
</feature>
<feature type="transmembrane region" description="Helical" evidence="1">
    <location>
        <begin position="317"/>
        <end position="335"/>
    </location>
</feature>
<feature type="transmembrane region" description="Helical" evidence="1">
    <location>
        <begin position="109"/>
        <end position="131"/>
    </location>
</feature>